<dbReference type="AlphaFoldDB" id="A0AAN6RCA0"/>
<protein>
    <submittedName>
        <fullName evidence="1">Uncharacterized protein</fullName>
    </submittedName>
</protein>
<evidence type="ECO:0000313" key="2">
    <source>
        <dbReference type="Proteomes" id="UP001280581"/>
    </source>
</evidence>
<dbReference type="InterPro" id="IPR019183">
    <property type="entry name" value="NAA25_NatB_aux_su"/>
</dbReference>
<keyword evidence="2" id="KW-1185">Reference proteome</keyword>
<accession>A0AAN6RCA0</accession>
<dbReference type="EMBL" id="WVTA01000021">
    <property type="protein sequence ID" value="KAK3197353.1"/>
    <property type="molecule type" value="Genomic_DNA"/>
</dbReference>
<proteinExistence type="predicted"/>
<comment type="caution">
    <text evidence="1">The sequence shown here is derived from an EMBL/GenBank/DDBJ whole genome shotgun (WGS) entry which is preliminary data.</text>
</comment>
<dbReference type="Proteomes" id="UP001280581">
    <property type="component" value="Unassembled WGS sequence"/>
</dbReference>
<organism evidence="1 2">
    <name type="scientific">Pseudopithomyces chartarum</name>
    <dbReference type="NCBI Taxonomy" id="1892770"/>
    <lineage>
        <taxon>Eukaryota</taxon>
        <taxon>Fungi</taxon>
        <taxon>Dikarya</taxon>
        <taxon>Ascomycota</taxon>
        <taxon>Pezizomycotina</taxon>
        <taxon>Dothideomycetes</taxon>
        <taxon>Pleosporomycetidae</taxon>
        <taxon>Pleosporales</taxon>
        <taxon>Massarineae</taxon>
        <taxon>Didymosphaeriaceae</taxon>
        <taxon>Pseudopithomyces</taxon>
    </lineage>
</organism>
<dbReference type="Pfam" id="PF09797">
    <property type="entry name" value="NatB_MDM20"/>
    <property type="match status" value="1"/>
</dbReference>
<sequence>MALNWDRFQRLRRENPIPKFALDKASKSLKKSPTDPYLQAWKASALLQIDGRAPEALPILVDASRQAHPDELALISVGADALKAWQNAAKTLPNRKARLQLWSALFVAAMKEECWEDAKLATVQANKEGIDPKSKKAMYYSRVMVSQLGGEHRITIAKATGKPDPVGQIQLDVTLRQMKEAYDSSPKPADESIQVSSMSDLPLEQSPPVVQKVLDGATWDFELLKIEVAQRQGEWQLVETTCHRLIDNIYKAGNTTDGNPTAARNAMIEFCTMGWTVWTSLLDAATHLYTGEESKSKVWELFTGIWNSLPPRDAKTCRAFGLTKLCAEAYCKLPTLESVIEFYFDCYRNPSCFKDLRRFVSALPVEEQKKFLDTIREHAKSLQKKAPEVTSEEGVQELLREWHEAEAAVLKFEFLLIVSLAERPNVAMLEDFVRNALRFWRVQMDIEGPETMCASESVLIAIQALLQLFEFTARSQYYYQAATIARYSLLLDKNCQSRNMALLSTRLHLKLGLGTLAFEHYGRVQVKEMLHDNIAWVALSRISLSHPFGANGSKKFSPDDELKKVIATFERMENKVDEVLYADLQHFNYATAFDLLDLKRKLHTSLTKHFCIVERRRIARLARLPMDTTLAVPLRNSGDISDNCDWNALQGVNHDQAGGIRNSHFVWPVTKMSIYHFHAVTDIVSGLIYKETRTGQVSEPASMFAQNFAKNNVMYQAYHKNTPLKKKFMELLSIAKREGHDYRNYFTEAEIHLINGFWNPIAAILHHVHPSDSLSTYPDMTLEAAFTIIIDNLKNDENELRKAVAQAADPNFDRMPHLTEDRLNSIYGRLEVLRALKGLLDLVQPTLKRTNSGANEVSVKQCQQVVGLVLENYKLHLLCVEEIRNRLKKNGSIHIRAHIFFGKTGEAIDELIPDETLDWFSKGYSDSAIEALQGIMKVQLV</sequence>
<gene>
    <name evidence="1" type="ORF">GRF29_1536g1471083</name>
</gene>
<evidence type="ECO:0000313" key="1">
    <source>
        <dbReference type="EMBL" id="KAK3197353.1"/>
    </source>
</evidence>
<reference evidence="1 2" key="1">
    <citation type="submission" date="2021-02" db="EMBL/GenBank/DDBJ databases">
        <title>Genome assembly of Pseudopithomyces chartarum.</title>
        <authorList>
            <person name="Jauregui R."/>
            <person name="Singh J."/>
            <person name="Voisey C."/>
        </authorList>
    </citation>
    <scope>NUCLEOTIDE SEQUENCE [LARGE SCALE GENOMIC DNA]</scope>
    <source>
        <strain evidence="1 2">AGR01</strain>
    </source>
</reference>
<name>A0AAN6RCA0_9PLEO</name>